<proteinExistence type="inferred from homology"/>
<dbReference type="PROSITE" id="PS50931">
    <property type="entry name" value="HTH_LYSR"/>
    <property type="match status" value="1"/>
</dbReference>
<sequence>MRIEQLQHVIEIDNKKSISKAAKTFFMSQPQLSHSVKTLETELGYKIFRRNKEGLIPTAQGKEVLKLAREIINNVEEMKTIGSREGDLAGNLSLTLEPAVFNAFASQLVKRFYNMYHNANLMITEDMPLSVIENVANGTCALGVTGWPDEQDETRKQLLDAQNIAYHDVLKDYFGLMVGDRHPLSQKEVITLRDLEDMTFVDYNGFTESYLRMFGIKPKKPSIIVYNREVLKSVIAANEGIAIFPRCFSFNDIYFQQGLIKIRGIEKVTDQVKMTMYLLYYRAGHLSPLTKQLIRMIIEITRENILRSLAYHAHRTV</sequence>
<dbReference type="InterPro" id="IPR005119">
    <property type="entry name" value="LysR_subst-bd"/>
</dbReference>
<dbReference type="SUPFAM" id="SSF46785">
    <property type="entry name" value="Winged helix' DNA-binding domain"/>
    <property type="match status" value="1"/>
</dbReference>
<dbReference type="GO" id="GO:0003700">
    <property type="term" value="F:DNA-binding transcription factor activity"/>
    <property type="evidence" value="ECO:0007669"/>
    <property type="project" value="InterPro"/>
</dbReference>
<dbReference type="SUPFAM" id="SSF53850">
    <property type="entry name" value="Periplasmic binding protein-like II"/>
    <property type="match status" value="1"/>
</dbReference>
<dbReference type="GO" id="GO:0000976">
    <property type="term" value="F:transcription cis-regulatory region binding"/>
    <property type="evidence" value="ECO:0007669"/>
    <property type="project" value="TreeGrafter"/>
</dbReference>
<gene>
    <name evidence="6" type="ordered locus">Desmer_1910</name>
</gene>
<keyword evidence="7" id="KW-1185">Reference proteome</keyword>
<evidence type="ECO:0000256" key="2">
    <source>
        <dbReference type="ARBA" id="ARBA00023015"/>
    </source>
</evidence>
<evidence type="ECO:0000256" key="3">
    <source>
        <dbReference type="ARBA" id="ARBA00023125"/>
    </source>
</evidence>
<keyword evidence="3" id="KW-0238">DNA-binding</keyword>
<dbReference type="STRING" id="768704.Desmer_1910"/>
<dbReference type="eggNOG" id="COG0583">
    <property type="taxonomic scope" value="Bacteria"/>
</dbReference>
<reference evidence="7" key="2">
    <citation type="submission" date="2012-08" db="EMBL/GenBank/DDBJ databases">
        <title>Finished genome of Desulfosporosinus meridiei DSM 13257.</title>
        <authorList>
            <person name="Huntemann M."/>
            <person name="Wei C.-L."/>
            <person name="Han J."/>
            <person name="Detter J.C."/>
            <person name="Han C."/>
            <person name="Davenport K."/>
            <person name="Daligault H."/>
            <person name="Erkkila T."/>
            <person name="Gu W."/>
            <person name="Munk A.C.C."/>
            <person name="Teshima H."/>
            <person name="Xu Y."/>
            <person name="Chain P."/>
            <person name="Tapia R."/>
            <person name="Chen A."/>
            <person name="Krypides N."/>
            <person name="Mavromatis K."/>
            <person name="Markowitz V."/>
            <person name="Szeto E."/>
            <person name="Ivanova N."/>
            <person name="Mikhailova N."/>
            <person name="Ovchinnikova G."/>
            <person name="Pagani I."/>
            <person name="Pati A."/>
            <person name="Goodwin L."/>
            <person name="Peters L."/>
            <person name="Pitluck S."/>
            <person name="Woyke T."/>
            <person name="Pester M."/>
            <person name="Spring S."/>
            <person name="Ollivier B."/>
            <person name="Rattei T."/>
            <person name="Klenk H.-P."/>
            <person name="Wagner M."/>
            <person name="Loy A."/>
        </authorList>
    </citation>
    <scope>NUCLEOTIDE SEQUENCE [LARGE SCALE GENOMIC DNA]</scope>
    <source>
        <strain evidence="7">ATCC BAA-275 / DSM 13257 / NCIMB 13706 / S10</strain>
    </source>
</reference>
<protein>
    <submittedName>
        <fullName evidence="6">Transcriptional regulator</fullName>
    </submittedName>
</protein>
<accession>J7IQI0</accession>
<name>J7IQI0_DESMD</name>
<dbReference type="InterPro" id="IPR036390">
    <property type="entry name" value="WH_DNA-bd_sf"/>
</dbReference>
<dbReference type="Pfam" id="PF00126">
    <property type="entry name" value="HTH_1"/>
    <property type="match status" value="1"/>
</dbReference>
<dbReference type="OrthoDB" id="9803714at2"/>
<dbReference type="AlphaFoldDB" id="J7IQI0"/>
<organism evidence="6 7">
    <name type="scientific">Desulfosporosinus meridiei (strain ATCC BAA-275 / DSM 13257 / KCTC 12902 / NCIMB 13706 / S10)</name>
    <dbReference type="NCBI Taxonomy" id="768704"/>
    <lineage>
        <taxon>Bacteria</taxon>
        <taxon>Bacillati</taxon>
        <taxon>Bacillota</taxon>
        <taxon>Clostridia</taxon>
        <taxon>Eubacteriales</taxon>
        <taxon>Desulfitobacteriaceae</taxon>
        <taxon>Desulfosporosinus</taxon>
    </lineage>
</organism>
<evidence type="ECO:0000256" key="4">
    <source>
        <dbReference type="ARBA" id="ARBA00023163"/>
    </source>
</evidence>
<dbReference type="InterPro" id="IPR036388">
    <property type="entry name" value="WH-like_DNA-bd_sf"/>
</dbReference>
<dbReference type="PRINTS" id="PR00039">
    <property type="entry name" value="HTHLYSR"/>
</dbReference>
<keyword evidence="4" id="KW-0804">Transcription</keyword>
<evidence type="ECO:0000256" key="1">
    <source>
        <dbReference type="ARBA" id="ARBA00009437"/>
    </source>
</evidence>
<dbReference type="Pfam" id="PF03466">
    <property type="entry name" value="LysR_substrate"/>
    <property type="match status" value="1"/>
</dbReference>
<evidence type="ECO:0000259" key="5">
    <source>
        <dbReference type="PROSITE" id="PS50931"/>
    </source>
</evidence>
<comment type="similarity">
    <text evidence="1">Belongs to the LysR transcriptional regulatory family.</text>
</comment>
<dbReference type="Proteomes" id="UP000005262">
    <property type="component" value="Chromosome"/>
</dbReference>
<evidence type="ECO:0000313" key="6">
    <source>
        <dbReference type="EMBL" id="AFQ43865.1"/>
    </source>
</evidence>
<dbReference type="HOGENOM" id="CLU_039613_6_0_9"/>
<dbReference type="Gene3D" id="1.10.10.10">
    <property type="entry name" value="Winged helix-like DNA-binding domain superfamily/Winged helix DNA-binding domain"/>
    <property type="match status" value="1"/>
</dbReference>
<reference evidence="6 7" key="1">
    <citation type="journal article" date="2012" name="J. Bacteriol.">
        <title>Complete genome sequences of Desulfosporosinus orientis DSM765T, Desulfosporosinus youngiae DSM17734T, Desulfosporosinus meridiei DSM13257T, and Desulfosporosinus acidiphilus DSM22704T.</title>
        <authorList>
            <person name="Pester M."/>
            <person name="Brambilla E."/>
            <person name="Alazard D."/>
            <person name="Rattei T."/>
            <person name="Weinmaier T."/>
            <person name="Han J."/>
            <person name="Lucas S."/>
            <person name="Lapidus A."/>
            <person name="Cheng J.F."/>
            <person name="Goodwin L."/>
            <person name="Pitluck S."/>
            <person name="Peters L."/>
            <person name="Ovchinnikova G."/>
            <person name="Teshima H."/>
            <person name="Detter J.C."/>
            <person name="Han C.S."/>
            <person name="Tapia R."/>
            <person name="Land M.L."/>
            <person name="Hauser L."/>
            <person name="Kyrpides N.C."/>
            <person name="Ivanova N.N."/>
            <person name="Pagani I."/>
            <person name="Huntmann M."/>
            <person name="Wei C.L."/>
            <person name="Davenport K.W."/>
            <person name="Daligault H."/>
            <person name="Chain P.S."/>
            <person name="Chen A."/>
            <person name="Mavromatis K."/>
            <person name="Markowitz V."/>
            <person name="Szeto E."/>
            <person name="Mikhailova N."/>
            <person name="Pati A."/>
            <person name="Wagner M."/>
            <person name="Woyke T."/>
            <person name="Ollivier B."/>
            <person name="Klenk H.P."/>
            <person name="Spring S."/>
            <person name="Loy A."/>
        </authorList>
    </citation>
    <scope>NUCLEOTIDE SEQUENCE [LARGE SCALE GENOMIC DNA]</scope>
    <source>
        <strain evidence="7">ATCC BAA-275 / DSM 13257 / NCIMB 13706 / S10</strain>
    </source>
</reference>
<dbReference type="PANTHER" id="PTHR30126">
    <property type="entry name" value="HTH-TYPE TRANSCRIPTIONAL REGULATOR"/>
    <property type="match status" value="1"/>
</dbReference>
<dbReference type="InterPro" id="IPR000847">
    <property type="entry name" value="LysR_HTH_N"/>
</dbReference>
<dbReference type="EMBL" id="CP003629">
    <property type="protein sequence ID" value="AFQ43865.1"/>
    <property type="molecule type" value="Genomic_DNA"/>
</dbReference>
<dbReference type="KEGG" id="dmi:Desmer_1910"/>
<dbReference type="RefSeq" id="WP_014902780.1">
    <property type="nucleotide sequence ID" value="NC_018515.1"/>
</dbReference>
<dbReference type="CDD" id="cd05466">
    <property type="entry name" value="PBP2_LTTR_substrate"/>
    <property type="match status" value="1"/>
</dbReference>
<feature type="domain" description="HTH lysR-type" evidence="5">
    <location>
        <begin position="1"/>
        <end position="58"/>
    </location>
</feature>
<keyword evidence="2" id="KW-0805">Transcription regulation</keyword>
<evidence type="ECO:0000313" key="7">
    <source>
        <dbReference type="Proteomes" id="UP000005262"/>
    </source>
</evidence>
<dbReference type="Gene3D" id="3.40.190.290">
    <property type="match status" value="1"/>
</dbReference>
<dbReference type="PANTHER" id="PTHR30126:SF40">
    <property type="entry name" value="HTH-TYPE TRANSCRIPTIONAL REGULATOR GLTR"/>
    <property type="match status" value="1"/>
</dbReference>